<evidence type="ECO:0000259" key="9">
    <source>
        <dbReference type="Pfam" id="PF01602"/>
    </source>
</evidence>
<dbReference type="InterPro" id="IPR011989">
    <property type="entry name" value="ARM-like"/>
</dbReference>
<sequence>MWEQTLSGLIKALRAKKEEEKLVIQSALKEISQEVKSIDLDIKAGAILKLCYLDMLGHPQLSSYSFNVIECMSSNKFYIKQIGYLAASHSFGPNTQVSMLTTNLVKKDLLSSSSINSISFLNLNNENLDSSPTLSLTLSSLPHLLNHQNQSDLSPDLISLLNHSKPTIRRRAVTVLHTLASADLAAFIQQNPSLSNQQHQPLNIINSKKIDVMNVWVERLREKLSDQDSGVVSSTVNVICELVVKYPWPWLDVAAELYDLLKLKNNNWMLIKIVKIFTYLTPIEPRLTKKLLPLLKDIISTTNAMSLLYECIHTVLASGMLTYASTNQESYDLAKICVEKLANFLDHLDQNLRYIALVGLNKLVSSHPQLLEAHLETILSLINDLDPMIREQAFQLIESVSYHPHTLQSTVNFLIDNLEGKKPPSPNQENLPSMAMRALMSIDQPQFTQSSLLINHPSHKIRLIHVIITICSKSSYSNLSDFDWFLDILIRLIHISVCLRSHESIDFSPSHQSTTCTRLSHTLLDVSSRVKNIRPCSVSKMLTLLHDDIFLANIRNDALASLGASAPTVSNLSQLESEESLSISSLVTTAIWICGEYSDLDHVDLKDVISTLFKRQLIIDNSVMLPQISNLALHNGLKVFVKWLCATIGLWYSEQALEDDYDDNAQRDYSNKPQSSSRSNRQNQLNQLKKLVSAIIDRAQELLKEKFTFASSGLFIGIDHIELFDRANEVIGIMNLISQELNTFQPPDNTSHFSSYSHLPQHEDRSNIYESNMFKESNPFATQADNSQGEFHKLLDNYHFKGNLSQSLESSSHHPPFWYTMLSNLFFIYELKPVASEAQSMIQPPDELDLDSWKLVFNTTQEETGSEFELDEFGRKPGACFANPFQRYNDETSFPDQNERKSSKKPQSKKTFKKKATTDPEALAKAKANRIEKQRSDPFYITSSQKAKQKEINKVSKSQVTTDLVDIDEIPIVKLDLSDLNNQSKITINSSIKPIRSSSSLFTGALRRPSIDTKGEIPDLSYLNNCAAKTPLPSTSIATKDQTEPIVKSSSIALLDNNNQDLIAPKPESIKVVKRKIESKKKKKKKNETN</sequence>
<gene>
    <name evidence="10" type="ORF">O181_052108</name>
</gene>
<dbReference type="GO" id="GO:0006623">
    <property type="term" value="P:protein targeting to vacuole"/>
    <property type="evidence" value="ECO:0007669"/>
    <property type="project" value="TreeGrafter"/>
</dbReference>
<organism evidence="10 11">
    <name type="scientific">Austropuccinia psidii MF-1</name>
    <dbReference type="NCBI Taxonomy" id="1389203"/>
    <lineage>
        <taxon>Eukaryota</taxon>
        <taxon>Fungi</taxon>
        <taxon>Dikarya</taxon>
        <taxon>Basidiomycota</taxon>
        <taxon>Pucciniomycotina</taxon>
        <taxon>Pucciniomycetes</taxon>
        <taxon>Pucciniales</taxon>
        <taxon>Sphaerophragmiaceae</taxon>
        <taxon>Austropuccinia</taxon>
    </lineage>
</organism>
<dbReference type="Gene3D" id="1.25.10.10">
    <property type="entry name" value="Leucine-rich Repeat Variant"/>
    <property type="match status" value="1"/>
</dbReference>
<evidence type="ECO:0000256" key="5">
    <source>
        <dbReference type="ARBA" id="ARBA00022927"/>
    </source>
</evidence>
<dbReference type="InterPro" id="IPR016024">
    <property type="entry name" value="ARM-type_fold"/>
</dbReference>
<comment type="similarity">
    <text evidence="2 7">Belongs to the adaptor complexes large subunit family.</text>
</comment>
<dbReference type="SUPFAM" id="SSF48371">
    <property type="entry name" value="ARM repeat"/>
    <property type="match status" value="1"/>
</dbReference>
<comment type="subunit">
    <text evidence="7">Adaptor protein complex 3 (AP-3) is a heterotetramer.</text>
</comment>
<comment type="caution">
    <text evidence="10">The sequence shown here is derived from an EMBL/GenBank/DDBJ whole genome shotgun (WGS) entry which is preliminary data.</text>
</comment>
<dbReference type="GO" id="GO:0005794">
    <property type="term" value="C:Golgi apparatus"/>
    <property type="evidence" value="ECO:0007669"/>
    <property type="project" value="UniProtKB-SubCell"/>
</dbReference>
<feature type="region of interest" description="Disordered" evidence="8">
    <location>
        <begin position="890"/>
        <end position="929"/>
    </location>
</feature>
<evidence type="ECO:0000256" key="8">
    <source>
        <dbReference type="SAM" id="MobiDB-lite"/>
    </source>
</evidence>
<keyword evidence="7" id="KW-0333">Golgi apparatus</keyword>
<dbReference type="InterPro" id="IPR002553">
    <property type="entry name" value="Clathrin/coatomer_adapt-like_N"/>
</dbReference>
<evidence type="ECO:0000256" key="7">
    <source>
        <dbReference type="PIRNR" id="PIRNR037092"/>
    </source>
</evidence>
<evidence type="ECO:0000313" key="10">
    <source>
        <dbReference type="EMBL" id="MBW0512393.1"/>
    </source>
</evidence>
<dbReference type="PANTHER" id="PTHR22781:SF12">
    <property type="entry name" value="AP-3 COMPLEX SUBUNIT DELTA-1"/>
    <property type="match status" value="1"/>
</dbReference>
<dbReference type="EMBL" id="AVOT02022774">
    <property type="protein sequence ID" value="MBW0512393.1"/>
    <property type="molecule type" value="Genomic_DNA"/>
</dbReference>
<comment type="function">
    <text evidence="7">Part of the AP-3 complex, an adaptor-related complex which is not clathrin-associated. The complex is associated with the Golgi region as well as more peripheral structures. It facilitates the budding of vesicles from the Golgi membrane.</text>
</comment>
<keyword evidence="4" id="KW-0677">Repeat</keyword>
<name>A0A9Q3HP11_9BASI</name>
<dbReference type="Pfam" id="PF01602">
    <property type="entry name" value="Adaptin_N"/>
    <property type="match status" value="1"/>
</dbReference>
<feature type="compositionally biased region" description="Basic residues" evidence="8">
    <location>
        <begin position="902"/>
        <end position="915"/>
    </location>
</feature>
<feature type="region of interest" description="Disordered" evidence="8">
    <location>
        <begin position="664"/>
        <end position="683"/>
    </location>
</feature>
<accession>A0A9Q3HP11</accession>
<keyword evidence="11" id="KW-1185">Reference proteome</keyword>
<proteinExistence type="inferred from homology"/>
<evidence type="ECO:0000256" key="3">
    <source>
        <dbReference type="ARBA" id="ARBA00022448"/>
    </source>
</evidence>
<evidence type="ECO:0000313" key="11">
    <source>
        <dbReference type="Proteomes" id="UP000765509"/>
    </source>
</evidence>
<dbReference type="GO" id="GO:0030123">
    <property type="term" value="C:AP-3 adaptor complex"/>
    <property type="evidence" value="ECO:0007669"/>
    <property type="project" value="InterPro"/>
</dbReference>
<dbReference type="GO" id="GO:0010008">
    <property type="term" value="C:endosome membrane"/>
    <property type="evidence" value="ECO:0007669"/>
    <property type="project" value="TreeGrafter"/>
</dbReference>
<dbReference type="AlphaFoldDB" id="A0A9Q3HP11"/>
<keyword evidence="5 7" id="KW-0653">Protein transport</keyword>
<comment type="subcellular location">
    <subcellularLocation>
        <location evidence="1">Endomembrane system</location>
    </subcellularLocation>
    <subcellularLocation>
        <location evidence="7">Golgi apparatus</location>
    </subcellularLocation>
</comment>
<dbReference type="GO" id="GO:0006896">
    <property type="term" value="P:Golgi to vacuole transport"/>
    <property type="evidence" value="ECO:0007669"/>
    <property type="project" value="TreeGrafter"/>
</dbReference>
<dbReference type="PANTHER" id="PTHR22781">
    <property type="entry name" value="DELTA ADAPTIN-RELATED"/>
    <property type="match status" value="1"/>
</dbReference>
<evidence type="ECO:0000256" key="2">
    <source>
        <dbReference type="ARBA" id="ARBA00006613"/>
    </source>
</evidence>
<protein>
    <recommendedName>
        <fullName evidence="7">AP-3 complex subunit delta</fullName>
    </recommendedName>
</protein>
<evidence type="ECO:0000256" key="6">
    <source>
        <dbReference type="ARBA" id="ARBA00023136"/>
    </source>
</evidence>
<keyword evidence="3 7" id="KW-0813">Transport</keyword>
<dbReference type="PIRSF" id="PIRSF037092">
    <property type="entry name" value="AP3_complex_delta"/>
    <property type="match status" value="1"/>
</dbReference>
<dbReference type="OrthoDB" id="2498449at2759"/>
<keyword evidence="6" id="KW-0472">Membrane</keyword>
<feature type="compositionally biased region" description="Low complexity" evidence="8">
    <location>
        <begin position="671"/>
        <end position="683"/>
    </location>
</feature>
<evidence type="ECO:0000256" key="4">
    <source>
        <dbReference type="ARBA" id="ARBA00022737"/>
    </source>
</evidence>
<dbReference type="Proteomes" id="UP000765509">
    <property type="component" value="Unassembled WGS sequence"/>
</dbReference>
<feature type="domain" description="Clathrin/coatomer adaptor adaptin-like N-terminal" evidence="9">
    <location>
        <begin position="23"/>
        <end position="397"/>
    </location>
</feature>
<dbReference type="InterPro" id="IPR017105">
    <property type="entry name" value="AP3_complex_dsu"/>
</dbReference>
<evidence type="ECO:0000256" key="1">
    <source>
        <dbReference type="ARBA" id="ARBA00004308"/>
    </source>
</evidence>
<feature type="compositionally biased region" description="Basic and acidic residues" evidence="8">
    <location>
        <begin position="916"/>
        <end position="929"/>
    </location>
</feature>
<reference evidence="10" key="1">
    <citation type="submission" date="2021-03" db="EMBL/GenBank/DDBJ databases">
        <title>Draft genome sequence of rust myrtle Austropuccinia psidii MF-1, a brazilian biotype.</title>
        <authorList>
            <person name="Quecine M.C."/>
            <person name="Pachon D.M.R."/>
            <person name="Bonatelli M.L."/>
            <person name="Correr F.H."/>
            <person name="Franceschini L.M."/>
            <person name="Leite T.F."/>
            <person name="Margarido G.R.A."/>
            <person name="Almeida C.A."/>
            <person name="Ferrarezi J.A."/>
            <person name="Labate C.A."/>
        </authorList>
    </citation>
    <scope>NUCLEOTIDE SEQUENCE</scope>
    <source>
        <strain evidence="10">MF-1</strain>
    </source>
</reference>